<feature type="signal peptide" evidence="1">
    <location>
        <begin position="1"/>
        <end position="19"/>
    </location>
</feature>
<keyword evidence="1" id="KW-0732">Signal</keyword>
<dbReference type="EMBL" id="HBUE01305532">
    <property type="protein sequence ID" value="CAG6580663.1"/>
    <property type="molecule type" value="Transcribed_RNA"/>
</dbReference>
<accession>A0A8D8H6S8</accession>
<proteinExistence type="predicted"/>
<organism evidence="2">
    <name type="scientific">Culex pipiens</name>
    <name type="common">House mosquito</name>
    <dbReference type="NCBI Taxonomy" id="7175"/>
    <lineage>
        <taxon>Eukaryota</taxon>
        <taxon>Metazoa</taxon>
        <taxon>Ecdysozoa</taxon>
        <taxon>Arthropoda</taxon>
        <taxon>Hexapoda</taxon>
        <taxon>Insecta</taxon>
        <taxon>Pterygota</taxon>
        <taxon>Neoptera</taxon>
        <taxon>Endopterygota</taxon>
        <taxon>Diptera</taxon>
        <taxon>Nematocera</taxon>
        <taxon>Culicoidea</taxon>
        <taxon>Culicidae</taxon>
        <taxon>Culicinae</taxon>
        <taxon>Culicini</taxon>
        <taxon>Culex</taxon>
        <taxon>Culex</taxon>
    </lineage>
</organism>
<reference evidence="2" key="1">
    <citation type="submission" date="2021-05" db="EMBL/GenBank/DDBJ databases">
        <authorList>
            <person name="Alioto T."/>
            <person name="Alioto T."/>
            <person name="Gomez Garrido J."/>
        </authorList>
    </citation>
    <scope>NUCLEOTIDE SEQUENCE</scope>
</reference>
<protein>
    <submittedName>
        <fullName evidence="2">(northern house mosquito) hypothetical protein</fullName>
    </submittedName>
</protein>
<name>A0A8D8H6S8_CULPI</name>
<feature type="chain" id="PRO_5036260855" evidence="1">
    <location>
        <begin position="20"/>
        <end position="102"/>
    </location>
</feature>
<sequence length="102" mass="12156">MRHFVWFFLIFLPTQFRQAWFASRPTASSKSVPSVERFYFFRSALVRKIKVSRSKLLVAFANCRTTNGDSLELRLCFRNRVQQFHCSDHIYFDATLICLSFF</sequence>
<dbReference type="EMBL" id="HBUE01199380">
    <property type="protein sequence ID" value="CAG6528882.1"/>
    <property type="molecule type" value="Transcribed_RNA"/>
</dbReference>
<evidence type="ECO:0000256" key="1">
    <source>
        <dbReference type="SAM" id="SignalP"/>
    </source>
</evidence>
<evidence type="ECO:0000313" key="2">
    <source>
        <dbReference type="EMBL" id="CAG6528882.1"/>
    </source>
</evidence>
<dbReference type="AlphaFoldDB" id="A0A8D8H6S8"/>